<evidence type="ECO:0000313" key="2">
    <source>
        <dbReference type="EMBL" id="GMH05543.1"/>
    </source>
</evidence>
<name>A0AAD3S6X3_NEPGR</name>
<protein>
    <recommendedName>
        <fullName evidence="1">VQ domain-containing protein</fullName>
    </recommendedName>
</protein>
<dbReference type="PANTHER" id="PTHR34777:SF1">
    <property type="entry name" value="VQ MOTIF-CONTAINING PROTEIN 10"/>
    <property type="match status" value="1"/>
</dbReference>
<dbReference type="InterPro" id="IPR039608">
    <property type="entry name" value="VQ_1/10"/>
</dbReference>
<feature type="domain" description="VQ" evidence="1">
    <location>
        <begin position="19"/>
        <end position="44"/>
    </location>
</feature>
<organism evidence="2 3">
    <name type="scientific">Nepenthes gracilis</name>
    <name type="common">Slender pitcher plant</name>
    <dbReference type="NCBI Taxonomy" id="150966"/>
    <lineage>
        <taxon>Eukaryota</taxon>
        <taxon>Viridiplantae</taxon>
        <taxon>Streptophyta</taxon>
        <taxon>Embryophyta</taxon>
        <taxon>Tracheophyta</taxon>
        <taxon>Spermatophyta</taxon>
        <taxon>Magnoliopsida</taxon>
        <taxon>eudicotyledons</taxon>
        <taxon>Gunneridae</taxon>
        <taxon>Pentapetalae</taxon>
        <taxon>Caryophyllales</taxon>
        <taxon>Nepenthaceae</taxon>
        <taxon>Nepenthes</taxon>
    </lineage>
</organism>
<comment type="caution">
    <text evidence="2">The sequence shown here is derived from an EMBL/GenBank/DDBJ whole genome shotgun (WGS) entry which is preliminary data.</text>
</comment>
<reference evidence="2" key="1">
    <citation type="submission" date="2023-05" db="EMBL/GenBank/DDBJ databases">
        <title>Nepenthes gracilis genome sequencing.</title>
        <authorList>
            <person name="Fukushima K."/>
        </authorList>
    </citation>
    <scope>NUCLEOTIDE SEQUENCE</scope>
    <source>
        <strain evidence="2">SING2019-196</strain>
    </source>
</reference>
<dbReference type="InterPro" id="IPR008889">
    <property type="entry name" value="VQ"/>
</dbReference>
<dbReference type="EMBL" id="BSYO01000006">
    <property type="protein sequence ID" value="GMH05543.1"/>
    <property type="molecule type" value="Genomic_DNA"/>
</dbReference>
<gene>
    <name evidence="2" type="ORF">Nepgr_007383</name>
</gene>
<dbReference type="AlphaFoldDB" id="A0AAD3S6X3"/>
<accession>A0AAD3S6X3</accession>
<keyword evidence="3" id="KW-1185">Reference proteome</keyword>
<proteinExistence type="predicted"/>
<sequence>MGSGSRSALAAAPMKVVYINTQYVETDAVSFKSVVQRLTGKNAAVGADSPKQFVQGSGGYGKEQLAREIAASGEEFPRGNSLLMRDFSCKEIERLFELPLLEERQWRFTD</sequence>
<dbReference type="PANTHER" id="PTHR34777">
    <property type="entry name" value="VQ MOTIF-CONTAINING PROTEIN 10"/>
    <property type="match status" value="1"/>
</dbReference>
<dbReference type="Proteomes" id="UP001279734">
    <property type="component" value="Unassembled WGS sequence"/>
</dbReference>
<evidence type="ECO:0000259" key="1">
    <source>
        <dbReference type="Pfam" id="PF05678"/>
    </source>
</evidence>
<evidence type="ECO:0000313" key="3">
    <source>
        <dbReference type="Proteomes" id="UP001279734"/>
    </source>
</evidence>
<dbReference type="Pfam" id="PF05678">
    <property type="entry name" value="VQ"/>
    <property type="match status" value="1"/>
</dbReference>